<dbReference type="Proteomes" id="UP001598448">
    <property type="component" value="Unassembled WGS sequence"/>
</dbReference>
<proteinExistence type="predicted"/>
<name>A0ABW6FL33_9ACTN</name>
<evidence type="ECO:0000313" key="4">
    <source>
        <dbReference type="Proteomes" id="UP001598448"/>
    </source>
</evidence>
<dbReference type="InterPro" id="IPR053521">
    <property type="entry name" value="McjB-like"/>
</dbReference>
<dbReference type="InterPro" id="IPR008792">
    <property type="entry name" value="PQQD"/>
</dbReference>
<evidence type="ECO:0000259" key="2">
    <source>
        <dbReference type="Pfam" id="PF13471"/>
    </source>
</evidence>
<keyword evidence="4" id="KW-1185">Reference proteome</keyword>
<dbReference type="Pfam" id="PF05402">
    <property type="entry name" value="PqqD"/>
    <property type="match status" value="1"/>
</dbReference>
<comment type="caution">
    <text evidence="3">The sequence shown here is derived from an EMBL/GenBank/DDBJ whole genome shotgun (WGS) entry which is preliminary data.</text>
</comment>
<feature type="domain" description="Microcin J25-processing protein McjB C-terminal" evidence="2">
    <location>
        <begin position="138"/>
        <end position="243"/>
    </location>
</feature>
<dbReference type="Pfam" id="PF13471">
    <property type="entry name" value="Transglut_core3"/>
    <property type="match status" value="1"/>
</dbReference>
<dbReference type="EMBL" id="JBHXIJ010000097">
    <property type="protein sequence ID" value="MFD5100403.1"/>
    <property type="molecule type" value="Genomic_DNA"/>
</dbReference>
<protein>
    <submittedName>
        <fullName evidence="3">Lasso peptide biosynthesis B2 protein</fullName>
    </submittedName>
</protein>
<sequence length="246" mass="26872">MTELRIPPHVHAGEAPHGGTVLFNARSGQWYAMNGTARDLWEEWRRTGDFDTGVQAVAERFPGVRYDHVRLDAEKLADDLAERGLVATEKDPAPGPGAVPDAGEGRADGRPLRTPPADGVRWLRTAGWLGLCLALVLLRLPFRVPAQAVDVLKRSRSRLRPATMRQAESMLAVVSRAADGYPGRAACLEHSLGTVLGLALAGLAADWCLGSADDPYRFHAWVEIDGETVTRQEADDRVPFRRVLVL</sequence>
<gene>
    <name evidence="3" type="ORF">ACFWJN_15780</name>
</gene>
<dbReference type="InterPro" id="IPR032708">
    <property type="entry name" value="McjB_C"/>
</dbReference>
<accession>A0ABW6FL33</accession>
<organism evidence="3 4">
    <name type="scientific">Streptomyces albidochromogenes</name>
    <dbReference type="NCBI Taxonomy" id="329524"/>
    <lineage>
        <taxon>Bacteria</taxon>
        <taxon>Bacillati</taxon>
        <taxon>Actinomycetota</taxon>
        <taxon>Actinomycetes</taxon>
        <taxon>Kitasatosporales</taxon>
        <taxon>Streptomycetaceae</taxon>
        <taxon>Streptomyces</taxon>
    </lineage>
</organism>
<dbReference type="NCBIfam" id="NF033537">
    <property type="entry name" value="lasso_biosyn_B2"/>
    <property type="match status" value="1"/>
</dbReference>
<evidence type="ECO:0000256" key="1">
    <source>
        <dbReference type="SAM" id="MobiDB-lite"/>
    </source>
</evidence>
<dbReference type="RefSeq" id="WP_386714178.1">
    <property type="nucleotide sequence ID" value="NZ_JBHXIJ010000097.1"/>
</dbReference>
<reference evidence="3 4" key="1">
    <citation type="submission" date="2024-09" db="EMBL/GenBank/DDBJ databases">
        <title>The Natural Products Discovery Center: Release of the First 8490 Sequenced Strains for Exploring Actinobacteria Biosynthetic Diversity.</title>
        <authorList>
            <person name="Kalkreuter E."/>
            <person name="Kautsar S.A."/>
            <person name="Yang D."/>
            <person name="Bader C.D."/>
            <person name="Teijaro C.N."/>
            <person name="Fluegel L."/>
            <person name="Davis C.M."/>
            <person name="Simpson J.R."/>
            <person name="Lauterbach L."/>
            <person name="Steele A.D."/>
            <person name="Gui C."/>
            <person name="Meng S."/>
            <person name="Li G."/>
            <person name="Viehrig K."/>
            <person name="Ye F."/>
            <person name="Su P."/>
            <person name="Kiefer A.F."/>
            <person name="Nichols A."/>
            <person name="Cepeda A.J."/>
            <person name="Yan W."/>
            <person name="Fan B."/>
            <person name="Jiang Y."/>
            <person name="Adhikari A."/>
            <person name="Zheng C.-J."/>
            <person name="Schuster L."/>
            <person name="Cowan T.M."/>
            <person name="Smanski M.J."/>
            <person name="Chevrette M.G."/>
            <person name="De Carvalho L.P.S."/>
            <person name="Shen B."/>
        </authorList>
    </citation>
    <scope>NUCLEOTIDE SEQUENCE [LARGE SCALE GENOMIC DNA]</scope>
    <source>
        <strain evidence="3 4">NPDC058348</strain>
    </source>
</reference>
<evidence type="ECO:0000313" key="3">
    <source>
        <dbReference type="EMBL" id="MFD5100403.1"/>
    </source>
</evidence>
<feature type="region of interest" description="Disordered" evidence="1">
    <location>
        <begin position="87"/>
        <end position="113"/>
    </location>
</feature>